<dbReference type="AlphaFoldDB" id="A0A7Z0WNH5"/>
<sequence length="222" mass="23012">MTYPHHIAVAPPVPAPAPQRKFRPLAWVAFGVGLAGCALIPIPILNNAGAILGVAGVVMSLISVWGTERWLSVASLALSGLAVIGTVVVQQQLVDDLNDLTGKSAKPNNVARAAAPDTEEPEPPAESWPSASDLTVDLKVTEKQCFGSAGCSITVTPELNYNGYLDPDTFGQYTVTIAVAGDESGEVISTLEVSGSEYNAIPLFLSTKSGDVAVTGKIVSVN</sequence>
<keyword evidence="2" id="KW-1133">Transmembrane helix</keyword>
<dbReference type="OrthoDB" id="4218022at2"/>
<comment type="caution">
    <text evidence="3">The sequence shown here is derived from an EMBL/GenBank/DDBJ whole genome shotgun (WGS) entry which is preliminary data.</text>
</comment>
<keyword evidence="2" id="KW-0812">Transmembrane</keyword>
<dbReference type="RefSeq" id="WP_075133330.1">
    <property type="nucleotide sequence ID" value="NZ_MSIF01000005.1"/>
</dbReference>
<keyword evidence="4" id="KW-1185">Reference proteome</keyword>
<reference evidence="3 4" key="1">
    <citation type="submission" date="2016-12" db="EMBL/GenBank/DDBJ databases">
        <title>The draft genome sequence of Actinophytocola xinjiangensis.</title>
        <authorList>
            <person name="Wang W."/>
            <person name="Yuan L."/>
        </authorList>
    </citation>
    <scope>NUCLEOTIDE SEQUENCE [LARGE SCALE GENOMIC DNA]</scope>
    <source>
        <strain evidence="3 4">CGMCC 4.4663</strain>
    </source>
</reference>
<name>A0A7Z0WNH5_9PSEU</name>
<keyword evidence="2" id="KW-0472">Membrane</keyword>
<protein>
    <submittedName>
        <fullName evidence="3">Uncharacterized protein</fullName>
    </submittedName>
</protein>
<proteinExistence type="predicted"/>
<evidence type="ECO:0000313" key="4">
    <source>
        <dbReference type="Proteomes" id="UP000185696"/>
    </source>
</evidence>
<feature type="transmembrane region" description="Helical" evidence="2">
    <location>
        <begin position="48"/>
        <end position="65"/>
    </location>
</feature>
<evidence type="ECO:0000256" key="1">
    <source>
        <dbReference type="SAM" id="MobiDB-lite"/>
    </source>
</evidence>
<dbReference type="EMBL" id="MSIF01000005">
    <property type="protein sequence ID" value="OLF11169.1"/>
    <property type="molecule type" value="Genomic_DNA"/>
</dbReference>
<organism evidence="3 4">
    <name type="scientific">Actinophytocola xinjiangensis</name>
    <dbReference type="NCBI Taxonomy" id="485602"/>
    <lineage>
        <taxon>Bacteria</taxon>
        <taxon>Bacillati</taxon>
        <taxon>Actinomycetota</taxon>
        <taxon>Actinomycetes</taxon>
        <taxon>Pseudonocardiales</taxon>
        <taxon>Pseudonocardiaceae</taxon>
    </lineage>
</organism>
<feature type="transmembrane region" description="Helical" evidence="2">
    <location>
        <begin position="25"/>
        <end position="42"/>
    </location>
</feature>
<dbReference type="Proteomes" id="UP000185696">
    <property type="component" value="Unassembled WGS sequence"/>
</dbReference>
<evidence type="ECO:0000256" key="2">
    <source>
        <dbReference type="SAM" id="Phobius"/>
    </source>
</evidence>
<feature type="region of interest" description="Disordered" evidence="1">
    <location>
        <begin position="105"/>
        <end position="130"/>
    </location>
</feature>
<feature type="transmembrane region" description="Helical" evidence="2">
    <location>
        <begin position="70"/>
        <end position="89"/>
    </location>
</feature>
<evidence type="ECO:0000313" key="3">
    <source>
        <dbReference type="EMBL" id="OLF11169.1"/>
    </source>
</evidence>
<gene>
    <name evidence="3" type="ORF">BLA60_14390</name>
</gene>
<accession>A0A7Z0WNH5</accession>